<proteinExistence type="predicted"/>
<organism evidence="2 3">
    <name type="scientific">Lupinus albus</name>
    <name type="common">White lupine</name>
    <name type="synonym">Lupinus termis</name>
    <dbReference type="NCBI Taxonomy" id="3870"/>
    <lineage>
        <taxon>Eukaryota</taxon>
        <taxon>Viridiplantae</taxon>
        <taxon>Streptophyta</taxon>
        <taxon>Embryophyta</taxon>
        <taxon>Tracheophyta</taxon>
        <taxon>Spermatophyta</taxon>
        <taxon>Magnoliopsida</taxon>
        <taxon>eudicotyledons</taxon>
        <taxon>Gunneridae</taxon>
        <taxon>Pentapetalae</taxon>
        <taxon>rosids</taxon>
        <taxon>fabids</taxon>
        <taxon>Fabales</taxon>
        <taxon>Fabaceae</taxon>
        <taxon>Papilionoideae</taxon>
        <taxon>50 kb inversion clade</taxon>
        <taxon>genistoids sensu lato</taxon>
        <taxon>core genistoids</taxon>
        <taxon>Genisteae</taxon>
        <taxon>Lupinus</taxon>
    </lineage>
</organism>
<sequence>MLSKMLFISTFLVLLSISLTNSIPIQETFNNCLKHQSQIPNQFPSAMYTPNNSSFTSVLEFTANNLRYLLPSVPKPEFIFIFIP</sequence>
<dbReference type="Gene3D" id="3.30.43.10">
    <property type="entry name" value="Uridine Diphospho-n-acetylenolpyruvylglucosamine Reductase, domain 2"/>
    <property type="match status" value="1"/>
</dbReference>
<evidence type="ECO:0000256" key="1">
    <source>
        <dbReference type="SAM" id="SignalP"/>
    </source>
</evidence>
<protein>
    <submittedName>
        <fullName evidence="2">Putative FAD-binding, type 2, subdomain 1</fullName>
    </submittedName>
</protein>
<dbReference type="Proteomes" id="UP000447434">
    <property type="component" value="Chromosome 13"/>
</dbReference>
<evidence type="ECO:0000313" key="3">
    <source>
        <dbReference type="Proteomes" id="UP000447434"/>
    </source>
</evidence>
<name>A0A6A4PH47_LUPAL</name>
<feature type="chain" id="PRO_5025562218" evidence="1">
    <location>
        <begin position="23"/>
        <end position="84"/>
    </location>
</feature>
<dbReference type="AlphaFoldDB" id="A0A6A4PH47"/>
<dbReference type="OrthoDB" id="407275at2759"/>
<keyword evidence="1" id="KW-0732">Signal</keyword>
<reference evidence="3" key="1">
    <citation type="journal article" date="2020" name="Nat. Commun.">
        <title>Genome sequence of the cluster root forming white lupin.</title>
        <authorList>
            <person name="Hufnagel B."/>
            <person name="Marques A."/>
            <person name="Soriano A."/>
            <person name="Marques L."/>
            <person name="Divol F."/>
            <person name="Doumas P."/>
            <person name="Sallet E."/>
            <person name="Mancinotti D."/>
            <person name="Carrere S."/>
            <person name="Marande W."/>
            <person name="Arribat S."/>
            <person name="Keller J."/>
            <person name="Huneau C."/>
            <person name="Blein T."/>
            <person name="Aime D."/>
            <person name="Laguerre M."/>
            <person name="Taylor J."/>
            <person name="Schubert V."/>
            <person name="Nelson M."/>
            <person name="Geu-Flores F."/>
            <person name="Crespi M."/>
            <person name="Gallardo-Guerrero K."/>
            <person name="Delaux P.-M."/>
            <person name="Salse J."/>
            <person name="Berges H."/>
            <person name="Guyot R."/>
            <person name="Gouzy J."/>
            <person name="Peret B."/>
        </authorList>
    </citation>
    <scope>NUCLEOTIDE SEQUENCE [LARGE SCALE GENOMIC DNA]</scope>
    <source>
        <strain evidence="3">cv. Amiga</strain>
    </source>
</reference>
<evidence type="ECO:0000313" key="2">
    <source>
        <dbReference type="EMBL" id="KAE9600868.1"/>
    </source>
</evidence>
<keyword evidence="3" id="KW-1185">Reference proteome</keyword>
<gene>
    <name evidence="2" type="ORF">Lalb_Chr13g0291511</name>
</gene>
<comment type="caution">
    <text evidence="2">The sequence shown here is derived from an EMBL/GenBank/DDBJ whole genome shotgun (WGS) entry which is preliminary data.</text>
</comment>
<dbReference type="InterPro" id="IPR016167">
    <property type="entry name" value="FAD-bd_PCMH_sub1"/>
</dbReference>
<dbReference type="EMBL" id="WOCE01000013">
    <property type="protein sequence ID" value="KAE9600868.1"/>
    <property type="molecule type" value="Genomic_DNA"/>
</dbReference>
<accession>A0A6A4PH47</accession>
<feature type="signal peptide" evidence="1">
    <location>
        <begin position="1"/>
        <end position="22"/>
    </location>
</feature>